<dbReference type="Gene3D" id="3.40.50.1820">
    <property type="entry name" value="alpha/beta hydrolase"/>
    <property type="match status" value="1"/>
</dbReference>
<dbReference type="Pfam" id="PF19283">
    <property type="entry name" value="APEH_N"/>
    <property type="match status" value="1"/>
</dbReference>
<feature type="region of interest" description="Disordered" evidence="9">
    <location>
        <begin position="164"/>
        <end position="189"/>
    </location>
</feature>
<feature type="domain" description="Acylamino-acid-releasing enzyme N-terminal" evidence="11">
    <location>
        <begin position="14"/>
        <end position="434"/>
    </location>
</feature>
<comment type="catalytic activity">
    <reaction evidence="1">
        <text>Cleavage of an N-acetyl or N-formyl amino acid from the N-terminus of a polypeptide.</text>
        <dbReference type="EC" id="3.4.19.1"/>
    </reaction>
</comment>
<keyword evidence="12" id="KW-1185">Reference proteome</keyword>
<dbReference type="Proteomes" id="UP000694888">
    <property type="component" value="Unplaced"/>
</dbReference>
<dbReference type="PROSITE" id="PS00708">
    <property type="entry name" value="PRO_ENDOPEP_SER"/>
    <property type="match status" value="1"/>
</dbReference>
<accession>A0ABM0K923</accession>
<dbReference type="PRINTS" id="PR00862">
    <property type="entry name" value="PROLIGOPTASE"/>
</dbReference>
<keyword evidence="8" id="KW-0720">Serine protease</keyword>
<feature type="domain" description="Peptidase S9 prolyl oligopeptidase catalytic" evidence="10">
    <location>
        <begin position="510"/>
        <end position="716"/>
    </location>
</feature>
<dbReference type="EC" id="3.4.21.-" evidence="8"/>
<gene>
    <name evidence="13" type="primary">LOC101848254</name>
</gene>
<comment type="subcellular location">
    <subcellularLocation>
        <location evidence="2">Cytoplasm</location>
    </subcellularLocation>
</comment>
<keyword evidence="7 8" id="KW-0378">Hydrolase</keyword>
<proteinExistence type="inferred from homology"/>
<evidence type="ECO:0000256" key="5">
    <source>
        <dbReference type="ARBA" id="ARBA00011881"/>
    </source>
</evidence>
<comment type="similarity">
    <text evidence="4">Belongs to the peptidase S9C family.</text>
</comment>
<protein>
    <recommendedName>
        <fullName evidence="8">Prolyl endopeptidase</fullName>
        <ecNumber evidence="8">3.4.21.-</ecNumber>
    </recommendedName>
</protein>
<evidence type="ECO:0000259" key="10">
    <source>
        <dbReference type="Pfam" id="PF00326"/>
    </source>
</evidence>
<sequence>MVVLRQPKDIAAIYREVNSYPAVASATTSRDGNILLVNSTWSQRDLDRKEKGSFNRSHTIDLASGKVLSQDGPQEVKNELWNRISPSGKLRAVVRSGKDKKNEDKQYLEIFDNSRKLKTIDVLALERHGKIIGNDGQFGSFEWSSSEGHILYLAEKKLPKTGGFFDPKAYQDNSDDDDSGTSGGKSETVQRGDEFVYRETWGEQLLERVHPVICVLDIEASTVSVLENIPENVSPGQAMWAPDDAGVVACGWSHEPYRLGLKFCCQRKSFIYYLDIQKGSVEILSEEGRGVRFPRFSPDMSTLVYLDTPVGGPHNQCSRLIKIDWATQARSIVVDEVSNALASEFPGIFTYSVARSLWFDDNVHLALETSWRSSSAVIIINTKSQEVRRLRKETEKGSMNLLCVENGVLALTCSSPCEPFHLVLAQVPDLSDLSQVKWVYPDGEPSSLAWLDWSVLTHKPSSDRVNPKYASLDYESILCLPKQTNKDVQPPLIVFSHGGPNSVFDTSFVMATNFFCRCGFAVVMVNYRGSIGFGQDSVLSLAGNIGTQDVKDVESAMVDVIAKGVVDGDHLFAFGGSHGGFLTTHLIGQYPDTFKGAATRNPVINLSSKSNGADNPETTFAQMGIEFDYNSLCDDKVLNKLWKASPLSYVEQVKTPILMMIGLEDKRVPISQGIEYYRALRSRGVPIRYLTYPGNNHSIAEVDAEADCMMNTVLWFAARC</sequence>
<dbReference type="InterPro" id="IPR045550">
    <property type="entry name" value="AARE_N"/>
</dbReference>
<dbReference type="InterPro" id="IPR001375">
    <property type="entry name" value="Peptidase_S9_cat"/>
</dbReference>
<dbReference type="GeneID" id="101848254"/>
<dbReference type="SUPFAM" id="SSF53474">
    <property type="entry name" value="alpha/beta-Hydrolases"/>
    <property type="match status" value="1"/>
</dbReference>
<organism evidence="12 13">
    <name type="scientific">Aplysia californica</name>
    <name type="common">California sea hare</name>
    <dbReference type="NCBI Taxonomy" id="6500"/>
    <lineage>
        <taxon>Eukaryota</taxon>
        <taxon>Metazoa</taxon>
        <taxon>Spiralia</taxon>
        <taxon>Lophotrochozoa</taxon>
        <taxon>Mollusca</taxon>
        <taxon>Gastropoda</taxon>
        <taxon>Heterobranchia</taxon>
        <taxon>Euthyneura</taxon>
        <taxon>Tectipleura</taxon>
        <taxon>Aplysiida</taxon>
        <taxon>Aplysioidea</taxon>
        <taxon>Aplysiidae</taxon>
        <taxon>Aplysia</taxon>
    </lineage>
</organism>
<evidence type="ECO:0000256" key="2">
    <source>
        <dbReference type="ARBA" id="ARBA00004496"/>
    </source>
</evidence>
<evidence type="ECO:0000256" key="9">
    <source>
        <dbReference type="SAM" id="MobiDB-lite"/>
    </source>
</evidence>
<dbReference type="PANTHER" id="PTHR42776:SF4">
    <property type="entry name" value="ACYLAMINO-ACID-RELEASING ENZYME"/>
    <property type="match status" value="1"/>
</dbReference>
<evidence type="ECO:0000256" key="7">
    <source>
        <dbReference type="ARBA" id="ARBA00022801"/>
    </source>
</evidence>
<dbReference type="RefSeq" id="XP_005111787.2">
    <property type="nucleotide sequence ID" value="XM_005111730.3"/>
</dbReference>
<evidence type="ECO:0000313" key="13">
    <source>
        <dbReference type="RefSeq" id="XP_005111787.2"/>
    </source>
</evidence>
<evidence type="ECO:0000256" key="1">
    <source>
        <dbReference type="ARBA" id="ARBA00000721"/>
    </source>
</evidence>
<evidence type="ECO:0000259" key="11">
    <source>
        <dbReference type="Pfam" id="PF19283"/>
    </source>
</evidence>
<reference evidence="13" key="1">
    <citation type="submission" date="2025-08" db="UniProtKB">
        <authorList>
            <consortium name="RefSeq"/>
        </authorList>
    </citation>
    <scope>IDENTIFICATION</scope>
</reference>
<evidence type="ECO:0000256" key="6">
    <source>
        <dbReference type="ARBA" id="ARBA00022490"/>
    </source>
</evidence>
<dbReference type="SUPFAM" id="SSF82171">
    <property type="entry name" value="DPP6 N-terminal domain-like"/>
    <property type="match status" value="1"/>
</dbReference>
<comment type="similarity">
    <text evidence="3 8">Belongs to the peptidase S9A family.</text>
</comment>
<dbReference type="InterPro" id="IPR029058">
    <property type="entry name" value="AB_hydrolase_fold"/>
</dbReference>
<keyword evidence="8" id="KW-0645">Protease</keyword>
<keyword evidence="6" id="KW-0963">Cytoplasm</keyword>
<dbReference type="InterPro" id="IPR002470">
    <property type="entry name" value="Peptidase_S9A"/>
</dbReference>
<evidence type="ECO:0000313" key="12">
    <source>
        <dbReference type="Proteomes" id="UP000694888"/>
    </source>
</evidence>
<evidence type="ECO:0000256" key="8">
    <source>
        <dbReference type="RuleBase" id="RU368024"/>
    </source>
</evidence>
<comment type="subunit">
    <text evidence="5">Homotetramer.</text>
</comment>
<evidence type="ECO:0000256" key="4">
    <source>
        <dbReference type="ARBA" id="ARBA00010040"/>
    </source>
</evidence>
<name>A0ABM0K923_APLCA</name>
<dbReference type="PANTHER" id="PTHR42776">
    <property type="entry name" value="SERINE PEPTIDASE S9 FAMILY MEMBER"/>
    <property type="match status" value="1"/>
</dbReference>
<evidence type="ECO:0000256" key="3">
    <source>
        <dbReference type="ARBA" id="ARBA00005228"/>
    </source>
</evidence>
<dbReference type="Pfam" id="PF00326">
    <property type="entry name" value="Peptidase_S9"/>
    <property type="match status" value="1"/>
</dbReference>
<dbReference type="InterPro" id="IPR002471">
    <property type="entry name" value="Pept_S9_AS"/>
</dbReference>